<gene>
    <name evidence="3" type="ORF">ODI_01996</name>
    <name evidence="4" type="ORF">ODI_R0174</name>
</gene>
<reference evidence="3 5" key="1">
    <citation type="submission" date="2016-06" db="EMBL/GenBank/DDBJ databases">
        <authorList>
            <person name="Kjaerup R.B."/>
            <person name="Dalgaard T.S."/>
            <person name="Juul-Madsen H.R."/>
        </authorList>
    </citation>
    <scope>NUCLEOTIDE SEQUENCE [LARGE SCALE GENOMIC DNA]</scope>
    <source>
        <strain evidence="3">Orrdi1</strain>
    </source>
</reference>
<dbReference type="EMBL" id="FLRC01000024">
    <property type="protein sequence ID" value="SBT25999.1"/>
    <property type="molecule type" value="Genomic_DNA"/>
</dbReference>
<evidence type="ECO:0000256" key="2">
    <source>
        <dbReference type="SAM" id="SignalP"/>
    </source>
</evidence>
<dbReference type="EMBL" id="LT907988">
    <property type="protein sequence ID" value="SOE46163.1"/>
    <property type="molecule type" value="Genomic_DNA"/>
</dbReference>
<dbReference type="Proteomes" id="UP000078558">
    <property type="component" value="Chromosome I"/>
</dbReference>
<dbReference type="SUPFAM" id="SSF53850">
    <property type="entry name" value="Periplasmic binding protein-like II"/>
    <property type="match status" value="1"/>
</dbReference>
<dbReference type="Gene3D" id="3.40.190.150">
    <property type="entry name" value="Bordetella uptake gene, domain 1"/>
    <property type="match status" value="1"/>
</dbReference>
<dbReference type="PANTHER" id="PTHR42928:SF5">
    <property type="entry name" value="BLR1237 PROTEIN"/>
    <property type="match status" value="1"/>
</dbReference>
<dbReference type="Gene3D" id="3.40.190.10">
    <property type="entry name" value="Periplasmic binding protein-like II"/>
    <property type="match status" value="1"/>
</dbReference>
<organism evidence="3 5">
    <name type="scientific">Orrella dioscoreae</name>
    <dbReference type="NCBI Taxonomy" id="1851544"/>
    <lineage>
        <taxon>Bacteria</taxon>
        <taxon>Pseudomonadati</taxon>
        <taxon>Pseudomonadota</taxon>
        <taxon>Betaproteobacteria</taxon>
        <taxon>Burkholderiales</taxon>
        <taxon>Alcaligenaceae</taxon>
        <taxon>Orrella</taxon>
    </lineage>
</organism>
<dbReference type="Pfam" id="PF03401">
    <property type="entry name" value="TctC"/>
    <property type="match status" value="1"/>
</dbReference>
<proteinExistence type="inferred from homology"/>
<dbReference type="PANTHER" id="PTHR42928">
    <property type="entry name" value="TRICARBOXYLATE-BINDING PROTEIN"/>
    <property type="match status" value="1"/>
</dbReference>
<evidence type="ECO:0000313" key="5">
    <source>
        <dbReference type="Proteomes" id="UP000078558"/>
    </source>
</evidence>
<evidence type="ECO:0000256" key="1">
    <source>
        <dbReference type="ARBA" id="ARBA00006987"/>
    </source>
</evidence>
<dbReference type="RefSeq" id="WP_074046813.1">
    <property type="nucleotide sequence ID" value="NZ_LT907988.1"/>
</dbReference>
<name>A0A1C3K3C0_9BURK</name>
<feature type="chain" id="PRO_5015062594" evidence="2">
    <location>
        <begin position="32"/>
        <end position="331"/>
    </location>
</feature>
<dbReference type="STRING" id="1851544.ODI_01996"/>
<dbReference type="InterPro" id="IPR042100">
    <property type="entry name" value="Bug_dom1"/>
</dbReference>
<dbReference type="KEGG" id="odi:ODI_R0174"/>
<dbReference type="CDD" id="cd07012">
    <property type="entry name" value="PBP2_Bug_TTT"/>
    <property type="match status" value="1"/>
</dbReference>
<dbReference type="InterPro" id="IPR005064">
    <property type="entry name" value="BUG"/>
</dbReference>
<sequence>MGKTLTFARPARWLAATAAAMLLGATGTAAAQADFPTRPITLVTPTAAGGGVDVVARALAEALSPVLGQPLVVSNKPGAGGVIGTQSAMREKADGYTLLVTANSNQLIVPWLYKNPGFDPIKDFEPVAAVGSVPFVLTVNPSFPAKDLAQFLALMKEKPGQFQYASAGNGTLNHLLPEMLAQQSGGSLEHVPYRGVAPAMTDVLGNQVPILFGTLPSLLENIRAGKLRALGIASAQRNAVLPDVPAIGEQVKGFESDMWVAVYAPKGTPAAVITRLSDAIAQAMKHPRLRESFDKMGMQVLEEGPKELAVRQEAELQVWKEVVAKSGATVD</sequence>
<comment type="similarity">
    <text evidence="1">Belongs to the UPF0065 (bug) family.</text>
</comment>
<evidence type="ECO:0000313" key="4">
    <source>
        <dbReference type="EMBL" id="SOE46163.1"/>
    </source>
</evidence>
<evidence type="ECO:0000313" key="3">
    <source>
        <dbReference type="EMBL" id="SBT25999.1"/>
    </source>
</evidence>
<dbReference type="PIRSF" id="PIRSF017082">
    <property type="entry name" value="YflP"/>
    <property type="match status" value="1"/>
</dbReference>
<protein>
    <submittedName>
        <fullName evidence="3">Tricarboxylate transport protein TctC</fullName>
    </submittedName>
</protein>
<reference evidence="4 5" key="2">
    <citation type="submission" date="2017-08" db="EMBL/GenBank/DDBJ databases">
        <authorList>
            <person name="de Groot N.N."/>
        </authorList>
    </citation>
    <scope>NUCLEOTIDE SEQUENCE [LARGE SCALE GENOMIC DNA]</scope>
    <source>
        <strain evidence="4">Orrdi1</strain>
    </source>
</reference>
<dbReference type="AlphaFoldDB" id="A0A1C3K3C0"/>
<keyword evidence="2" id="KW-0732">Signal</keyword>
<accession>A0A1C3K3C0</accession>
<feature type="signal peptide" evidence="2">
    <location>
        <begin position="1"/>
        <end position="31"/>
    </location>
</feature>
<keyword evidence="5" id="KW-1185">Reference proteome</keyword>